<organism evidence="1 2">
    <name type="scientific">Hoeflea marina</name>
    <dbReference type="NCBI Taxonomy" id="274592"/>
    <lineage>
        <taxon>Bacteria</taxon>
        <taxon>Pseudomonadati</taxon>
        <taxon>Pseudomonadota</taxon>
        <taxon>Alphaproteobacteria</taxon>
        <taxon>Hyphomicrobiales</taxon>
        <taxon>Rhizobiaceae</taxon>
        <taxon>Hoeflea</taxon>
    </lineage>
</organism>
<dbReference type="RefSeq" id="WP_146215645.1">
    <property type="nucleotide sequence ID" value="NZ_QGTR01000006.1"/>
</dbReference>
<dbReference type="OrthoDB" id="9810174at2"/>
<keyword evidence="2" id="KW-1185">Reference proteome</keyword>
<reference evidence="1 2" key="1">
    <citation type="submission" date="2018-05" db="EMBL/GenBank/DDBJ databases">
        <title>Genomic Encyclopedia of Type Strains, Phase IV (KMG-IV): sequencing the most valuable type-strain genomes for metagenomic binning, comparative biology and taxonomic classification.</title>
        <authorList>
            <person name="Goeker M."/>
        </authorList>
    </citation>
    <scope>NUCLEOTIDE SEQUENCE [LARGE SCALE GENOMIC DNA]</scope>
    <source>
        <strain evidence="1 2">DSM 16791</strain>
    </source>
</reference>
<dbReference type="Proteomes" id="UP000246352">
    <property type="component" value="Unassembled WGS sequence"/>
</dbReference>
<evidence type="ECO:0000313" key="1">
    <source>
        <dbReference type="EMBL" id="PWV97702.1"/>
    </source>
</evidence>
<gene>
    <name evidence="1" type="ORF">DFR52_106227</name>
</gene>
<comment type="caution">
    <text evidence="1">The sequence shown here is derived from an EMBL/GenBank/DDBJ whole genome shotgun (WGS) entry which is preliminary data.</text>
</comment>
<protein>
    <submittedName>
        <fullName evidence="1">Uncharacterized protein</fullName>
    </submittedName>
</protein>
<name>A0A317PFK6_9HYPH</name>
<evidence type="ECO:0000313" key="2">
    <source>
        <dbReference type="Proteomes" id="UP000246352"/>
    </source>
</evidence>
<proteinExistence type="predicted"/>
<dbReference type="EMBL" id="QGTR01000006">
    <property type="protein sequence ID" value="PWV97702.1"/>
    <property type="molecule type" value="Genomic_DNA"/>
</dbReference>
<sequence length="256" mass="26063">MTEQLPSRENGYLITPDMQRSAAVLNAALGDLHERMTEREALEASFESLIAEGTSAALSMIAVNVAPQLVALQEDIAEASDQIAALLDGGSAPDALKLGGQLPAYYLDLVNMTGTLDDARLSFLMSADGKALVAALSHAAMRGLLEVYSSSETDAAIVSAIDALVDGAPGTLDTLNELAAALADNDSFAATITAALAGKAATGHVHAAVVAGGASGFMTGADKTRLNAVGTMANRTLTISTADPSGGVDGDVWFKV</sequence>
<dbReference type="AlphaFoldDB" id="A0A317PFK6"/>
<accession>A0A317PFK6</accession>